<dbReference type="AlphaFoldDB" id="W9V151"/>
<dbReference type="EMBL" id="AONB01000011">
    <property type="protein sequence ID" value="EXJ10686.1"/>
    <property type="molecule type" value="Genomic_DNA"/>
</dbReference>
<gene>
    <name evidence="2" type="ORF">D791_02291</name>
</gene>
<dbReference type="STRING" id="1229521.D791_02291"/>
<protein>
    <recommendedName>
        <fullName evidence="1">DUF2061 domain-containing protein</fullName>
    </recommendedName>
</protein>
<dbReference type="Proteomes" id="UP000019464">
    <property type="component" value="Unassembled WGS sequence"/>
</dbReference>
<dbReference type="InterPro" id="IPR018638">
    <property type="entry name" value="DUF2061_membrane"/>
</dbReference>
<dbReference type="RefSeq" id="WP_036511314.1">
    <property type="nucleotide sequence ID" value="NZ_AONB01000011.1"/>
</dbReference>
<dbReference type="Pfam" id="PF09834">
    <property type="entry name" value="DUF2061"/>
    <property type="match status" value="1"/>
</dbReference>
<evidence type="ECO:0000313" key="2">
    <source>
        <dbReference type="EMBL" id="EXJ10686.1"/>
    </source>
</evidence>
<name>W9V151_9GAMM</name>
<accession>W9V151</accession>
<sequence>MKKTFSFAILHFTVAFGVAYALTGDLVIGGAVALIEPAVNTLAFHFHEKVWRRVEQKQVKVDDPSSKGDKCIA</sequence>
<reference evidence="3" key="1">
    <citation type="submission" date="2012-11" db="EMBL/GenBank/DDBJ databases">
        <authorList>
            <person name="Singh A."/>
            <person name="Pinnaka A.K."/>
            <person name="Vaidya B."/>
        </authorList>
    </citation>
    <scope>NUCLEOTIDE SEQUENCE [LARGE SCALE GENOMIC DNA]</scope>
    <source>
        <strain evidence="3">AK23</strain>
    </source>
</reference>
<comment type="caution">
    <text evidence="2">The sequence shown here is derived from an EMBL/GenBank/DDBJ whole genome shotgun (WGS) entry which is preliminary data.</text>
</comment>
<organism evidence="2 3">
    <name type="scientific">Nitrincola nitratireducens</name>
    <dbReference type="NCBI Taxonomy" id="1229521"/>
    <lineage>
        <taxon>Bacteria</taxon>
        <taxon>Pseudomonadati</taxon>
        <taxon>Pseudomonadota</taxon>
        <taxon>Gammaproteobacteria</taxon>
        <taxon>Oceanospirillales</taxon>
        <taxon>Oceanospirillaceae</taxon>
        <taxon>Nitrincola</taxon>
    </lineage>
</organism>
<keyword evidence="3" id="KW-1185">Reference proteome</keyword>
<evidence type="ECO:0000313" key="3">
    <source>
        <dbReference type="Proteomes" id="UP000019464"/>
    </source>
</evidence>
<feature type="domain" description="DUF2061" evidence="1">
    <location>
        <begin position="1"/>
        <end position="51"/>
    </location>
</feature>
<proteinExistence type="predicted"/>
<evidence type="ECO:0000259" key="1">
    <source>
        <dbReference type="Pfam" id="PF09834"/>
    </source>
</evidence>
<dbReference type="OrthoDB" id="9133582at2"/>
<reference evidence="2 3" key="2">
    <citation type="journal article" date="2015" name="Syst. Appl. Microbiol.">
        <title>Nitrincola nitratireducens sp. nov. isolated from a haloalkaline crater lake.</title>
        <authorList>
            <person name="Singh A."/>
            <person name="Vaidya B."/>
            <person name="Tanuku N.R."/>
            <person name="Pinnaka A.K."/>
        </authorList>
    </citation>
    <scope>NUCLEOTIDE SEQUENCE [LARGE SCALE GENOMIC DNA]</scope>
    <source>
        <strain evidence="2 3">AK23</strain>
    </source>
</reference>